<evidence type="ECO:0000313" key="1">
    <source>
        <dbReference type="EMBL" id="RDL37699.1"/>
    </source>
</evidence>
<evidence type="ECO:0000313" key="2">
    <source>
        <dbReference type="Proteomes" id="UP000254866"/>
    </source>
</evidence>
<gene>
    <name evidence="1" type="ORF">BP5553_05132</name>
</gene>
<proteinExistence type="predicted"/>
<dbReference type="AlphaFoldDB" id="A0A370TQA2"/>
<comment type="caution">
    <text evidence="1">The sequence shown here is derived from an EMBL/GenBank/DDBJ whole genome shotgun (WGS) entry which is preliminary data.</text>
</comment>
<dbReference type="EMBL" id="NPIC01000003">
    <property type="protein sequence ID" value="RDL37699.1"/>
    <property type="molecule type" value="Genomic_DNA"/>
</dbReference>
<dbReference type="GeneID" id="43597981"/>
<accession>A0A370TQA2</accession>
<reference evidence="1 2" key="1">
    <citation type="journal article" date="2018" name="IMA Fungus">
        <title>IMA Genome-F 9: Draft genome sequence of Annulohypoxylon stygium, Aspergillus mulundensis, Berkeleyomyces basicola (syn. Thielaviopsis basicola), Ceratocystis smalleyi, two Cercospora beticola strains, Coleophoma cylindrospora, Fusarium fracticaudum, Phialophora cf. hyalina, and Morchella septimelata.</title>
        <authorList>
            <person name="Wingfield B.D."/>
            <person name="Bills G.F."/>
            <person name="Dong Y."/>
            <person name="Huang W."/>
            <person name="Nel W.J."/>
            <person name="Swalarsk-Parry B.S."/>
            <person name="Vaghefi N."/>
            <person name="Wilken P.M."/>
            <person name="An Z."/>
            <person name="de Beer Z.W."/>
            <person name="De Vos L."/>
            <person name="Chen L."/>
            <person name="Duong T.A."/>
            <person name="Gao Y."/>
            <person name="Hammerbacher A."/>
            <person name="Kikkert J.R."/>
            <person name="Li Y."/>
            <person name="Li H."/>
            <person name="Li K."/>
            <person name="Li Q."/>
            <person name="Liu X."/>
            <person name="Ma X."/>
            <person name="Naidoo K."/>
            <person name="Pethybridge S.J."/>
            <person name="Sun J."/>
            <person name="Steenkamp E.T."/>
            <person name="van der Nest M.A."/>
            <person name="van Wyk S."/>
            <person name="Wingfield M.J."/>
            <person name="Xiong C."/>
            <person name="Yue Q."/>
            <person name="Zhang X."/>
        </authorList>
    </citation>
    <scope>NUCLEOTIDE SEQUENCE [LARGE SCALE GENOMIC DNA]</scope>
    <source>
        <strain evidence="1 2">BP 5553</strain>
    </source>
</reference>
<sequence length="161" mass="17640">MTPEDVKNAAITGYGIMVAEAHRFEKKCPSVMAALYVPTQDGGVLAVASSIKGPQGSQLTEFYCSSQHKHGNCAEMNAFALVERRQMDCRNSFVAAYGSTRHGVRFLDPCRDEDNRWGCASFCTQNSITALTKRSRIEGLLTIDVGQEKRESDDIGASVRV</sequence>
<organism evidence="1 2">
    <name type="scientific">Venustampulla echinocandica</name>
    <dbReference type="NCBI Taxonomy" id="2656787"/>
    <lineage>
        <taxon>Eukaryota</taxon>
        <taxon>Fungi</taxon>
        <taxon>Dikarya</taxon>
        <taxon>Ascomycota</taxon>
        <taxon>Pezizomycotina</taxon>
        <taxon>Leotiomycetes</taxon>
        <taxon>Helotiales</taxon>
        <taxon>Pleuroascaceae</taxon>
        <taxon>Venustampulla</taxon>
    </lineage>
</organism>
<name>A0A370TQA2_9HELO</name>
<evidence type="ECO:0008006" key="3">
    <source>
        <dbReference type="Google" id="ProtNLM"/>
    </source>
</evidence>
<protein>
    <recommendedName>
        <fullName evidence="3">CMP/dCMP-type deaminase domain-containing protein</fullName>
    </recommendedName>
</protein>
<dbReference type="Proteomes" id="UP000254866">
    <property type="component" value="Unassembled WGS sequence"/>
</dbReference>
<keyword evidence="2" id="KW-1185">Reference proteome</keyword>
<dbReference type="RefSeq" id="XP_031870355.1">
    <property type="nucleotide sequence ID" value="XM_032013755.1"/>
</dbReference>
<dbReference type="OrthoDB" id="10417700at2759"/>